<dbReference type="AlphaFoldDB" id="A0A815E2L6"/>
<proteinExistence type="predicted"/>
<organism evidence="2 3">
    <name type="scientific">Adineta steineri</name>
    <dbReference type="NCBI Taxonomy" id="433720"/>
    <lineage>
        <taxon>Eukaryota</taxon>
        <taxon>Metazoa</taxon>
        <taxon>Spiralia</taxon>
        <taxon>Gnathifera</taxon>
        <taxon>Rotifera</taxon>
        <taxon>Eurotatoria</taxon>
        <taxon>Bdelloidea</taxon>
        <taxon>Adinetida</taxon>
        <taxon>Adinetidae</taxon>
        <taxon>Adineta</taxon>
    </lineage>
</organism>
<name>A0A815E2L6_9BILA</name>
<reference evidence="2" key="1">
    <citation type="submission" date="2021-02" db="EMBL/GenBank/DDBJ databases">
        <authorList>
            <person name="Nowell W R."/>
        </authorList>
    </citation>
    <scope>NUCLEOTIDE SEQUENCE</scope>
</reference>
<protein>
    <submittedName>
        <fullName evidence="2">Uncharacterized protein</fullName>
    </submittedName>
</protein>
<evidence type="ECO:0000313" key="3">
    <source>
        <dbReference type="Proteomes" id="UP000663891"/>
    </source>
</evidence>
<feature type="region of interest" description="Disordered" evidence="1">
    <location>
        <begin position="182"/>
        <end position="217"/>
    </location>
</feature>
<evidence type="ECO:0000256" key="1">
    <source>
        <dbReference type="SAM" id="MobiDB-lite"/>
    </source>
</evidence>
<evidence type="ECO:0000313" key="2">
    <source>
        <dbReference type="EMBL" id="CAF1304440.1"/>
    </source>
</evidence>
<dbReference type="Proteomes" id="UP000663891">
    <property type="component" value="Unassembled WGS sequence"/>
</dbReference>
<feature type="compositionally biased region" description="Low complexity" evidence="1">
    <location>
        <begin position="182"/>
        <end position="191"/>
    </location>
</feature>
<accession>A0A815E2L6</accession>
<feature type="compositionally biased region" description="Acidic residues" evidence="1">
    <location>
        <begin position="202"/>
        <end position="217"/>
    </location>
</feature>
<feature type="compositionally biased region" description="Basic and acidic residues" evidence="1">
    <location>
        <begin position="192"/>
        <end position="201"/>
    </location>
</feature>
<dbReference type="EMBL" id="CAJNON010000528">
    <property type="protein sequence ID" value="CAF1304440.1"/>
    <property type="molecule type" value="Genomic_DNA"/>
</dbReference>
<gene>
    <name evidence="2" type="ORF">VCS650_LOCUS31235</name>
</gene>
<comment type="caution">
    <text evidence="2">The sequence shown here is derived from an EMBL/GenBank/DDBJ whole genome shotgun (WGS) entry which is preliminary data.</text>
</comment>
<sequence>MVLIADINDTRCQLPFEHPCTNNTPSQTMAEGLGVFYENPCYSVGCRFFHPYCRLYWINPNALGRIDRPQCPLCICLVFNKRISWSPQYDLNILSDDCQHAFQAFAQIKNGTKQEYKIDRIELFRDDIILQRENEIKRRRDHSRSRSRSLSIVSDEDEEEFDSCNMTPTIDSLGELAENGAAEGAEGTETNGGKDSEKKDGEDEIESDDSDFEDDKIEDNFQFGVVTNAADTQERASIIVERQIGYILRSK</sequence>